<evidence type="ECO:0000313" key="2">
    <source>
        <dbReference type="EMBL" id="CAF4331049.1"/>
    </source>
</evidence>
<accession>A0A8S3ABX0</accession>
<dbReference type="AlphaFoldDB" id="A0A8S3ABX0"/>
<reference evidence="3" key="1">
    <citation type="submission" date="2021-02" db="EMBL/GenBank/DDBJ databases">
        <authorList>
            <person name="Nowell W R."/>
        </authorList>
    </citation>
    <scope>NUCLEOTIDE SEQUENCE</scope>
</reference>
<evidence type="ECO:0000313" key="4">
    <source>
        <dbReference type="Proteomes" id="UP000676336"/>
    </source>
</evidence>
<feature type="non-terminal residue" evidence="3">
    <location>
        <position position="30"/>
    </location>
</feature>
<protein>
    <submittedName>
        <fullName evidence="3">Uncharacterized protein</fullName>
    </submittedName>
</protein>
<dbReference type="Proteomes" id="UP000681720">
    <property type="component" value="Unassembled WGS sequence"/>
</dbReference>
<dbReference type="Proteomes" id="UP000676336">
    <property type="component" value="Unassembled WGS sequence"/>
</dbReference>
<dbReference type="EMBL" id="CAJOBI010127975">
    <property type="protein sequence ID" value="CAF4710582.1"/>
    <property type="molecule type" value="Genomic_DNA"/>
</dbReference>
<feature type="region of interest" description="Disordered" evidence="1">
    <location>
        <begin position="1"/>
        <end position="30"/>
    </location>
</feature>
<gene>
    <name evidence="2" type="ORF">GIL414_LOCUS27130</name>
    <name evidence="3" type="ORF">SMN809_LOCUS43425</name>
</gene>
<evidence type="ECO:0000256" key="1">
    <source>
        <dbReference type="SAM" id="MobiDB-lite"/>
    </source>
</evidence>
<dbReference type="EMBL" id="CAJOBJ010041945">
    <property type="protein sequence ID" value="CAF4331049.1"/>
    <property type="molecule type" value="Genomic_DNA"/>
</dbReference>
<comment type="caution">
    <text evidence="3">The sequence shown here is derived from an EMBL/GenBank/DDBJ whole genome shotgun (WGS) entry which is preliminary data.</text>
</comment>
<proteinExistence type="predicted"/>
<name>A0A8S3ABX0_9BILA</name>
<sequence>MANNDKANIFRGQRTVSGFAPSSNKEEQAK</sequence>
<organism evidence="3 4">
    <name type="scientific">Rotaria magnacalcarata</name>
    <dbReference type="NCBI Taxonomy" id="392030"/>
    <lineage>
        <taxon>Eukaryota</taxon>
        <taxon>Metazoa</taxon>
        <taxon>Spiralia</taxon>
        <taxon>Gnathifera</taxon>
        <taxon>Rotifera</taxon>
        <taxon>Eurotatoria</taxon>
        <taxon>Bdelloidea</taxon>
        <taxon>Philodinida</taxon>
        <taxon>Philodinidae</taxon>
        <taxon>Rotaria</taxon>
    </lineage>
</organism>
<evidence type="ECO:0000313" key="3">
    <source>
        <dbReference type="EMBL" id="CAF4710582.1"/>
    </source>
</evidence>
<feature type="compositionally biased region" description="Polar residues" evidence="1">
    <location>
        <begin position="14"/>
        <end position="23"/>
    </location>
</feature>